<evidence type="ECO:0000313" key="3">
    <source>
        <dbReference type="Proteomes" id="UP000242637"/>
    </source>
</evidence>
<sequence>MTSTPKRPSNSSSTPELDLLAWLLDDLIRIPGIRMRIGADALIGLIPGVGDVLGTALGGAILIGAVRQRVPMSTLLCMGWNLFIDQILGLIPGVGDIADFAHRASSKNIQLLRRDITEGRTVSTDTRGYLIRAAFLVGVILCVLIVFMGVALWFLWRMIYHLLGM</sequence>
<dbReference type="KEGG" id="dco:SAMEA4475696_0076"/>
<name>A0A239V462_9MICO</name>
<feature type="transmembrane region" description="Helical" evidence="1">
    <location>
        <begin position="129"/>
        <end position="156"/>
    </location>
</feature>
<keyword evidence="1" id="KW-1133">Transmembrane helix</keyword>
<proteinExistence type="predicted"/>
<dbReference type="PANTHER" id="PTHR35519">
    <property type="entry name" value="MEMBRANE PROTEINS"/>
    <property type="match status" value="1"/>
</dbReference>
<dbReference type="Proteomes" id="UP000242637">
    <property type="component" value="Chromosome 1"/>
</dbReference>
<dbReference type="GeneID" id="63458392"/>
<evidence type="ECO:0008006" key="4">
    <source>
        <dbReference type="Google" id="ProtNLM"/>
    </source>
</evidence>
<gene>
    <name evidence="2" type="ORF">SAMEA4475696_00076</name>
</gene>
<keyword evidence="1" id="KW-0812">Transmembrane</keyword>
<keyword evidence="1" id="KW-0472">Membrane</keyword>
<dbReference type="EMBL" id="LT906453">
    <property type="protein sequence ID" value="SNV16806.1"/>
    <property type="molecule type" value="Genomic_DNA"/>
</dbReference>
<dbReference type="AlphaFoldDB" id="A0A239V462"/>
<reference evidence="2 3" key="1">
    <citation type="submission" date="2017-06" db="EMBL/GenBank/DDBJ databases">
        <authorList>
            <consortium name="Pathogen Informatics"/>
        </authorList>
    </citation>
    <scope>NUCLEOTIDE SEQUENCE [LARGE SCALE GENOMIC DNA]</scope>
    <source>
        <strain evidence="2 3">NCTC13039</strain>
    </source>
</reference>
<accession>A0A239V462</accession>
<dbReference type="PANTHER" id="PTHR35519:SF2">
    <property type="entry name" value="PH DOMAIN PROTEIN"/>
    <property type="match status" value="1"/>
</dbReference>
<protein>
    <recommendedName>
        <fullName evidence="4">DUF4112 domain-containing protein</fullName>
    </recommendedName>
</protein>
<organism evidence="2 3">
    <name type="scientific">Dermatophilus congolensis</name>
    <dbReference type="NCBI Taxonomy" id="1863"/>
    <lineage>
        <taxon>Bacteria</taxon>
        <taxon>Bacillati</taxon>
        <taxon>Actinomycetota</taxon>
        <taxon>Actinomycetes</taxon>
        <taxon>Micrococcales</taxon>
        <taxon>Dermatophilaceae</taxon>
        <taxon>Dermatophilus</taxon>
    </lineage>
</organism>
<feature type="transmembrane region" description="Helical" evidence="1">
    <location>
        <begin position="42"/>
        <end position="66"/>
    </location>
</feature>
<dbReference type="RefSeq" id="WP_028326842.1">
    <property type="nucleotide sequence ID" value="NZ_JAAFNI010000001.1"/>
</dbReference>
<dbReference type="Pfam" id="PF13430">
    <property type="entry name" value="DUF4112"/>
    <property type="match status" value="1"/>
</dbReference>
<dbReference type="InterPro" id="IPR025187">
    <property type="entry name" value="DUF4112"/>
</dbReference>
<evidence type="ECO:0000313" key="2">
    <source>
        <dbReference type="EMBL" id="SNV16806.1"/>
    </source>
</evidence>
<keyword evidence="3" id="KW-1185">Reference proteome</keyword>
<evidence type="ECO:0000256" key="1">
    <source>
        <dbReference type="SAM" id="Phobius"/>
    </source>
</evidence>
<dbReference type="OrthoDB" id="513552at2"/>